<keyword evidence="2" id="KW-1185">Reference proteome</keyword>
<dbReference type="Proteomes" id="UP001209540">
    <property type="component" value="Unassembled WGS sequence"/>
</dbReference>
<reference evidence="1" key="1">
    <citation type="journal article" date="2022" name="IScience">
        <title>Evolution of zygomycete secretomes and the origins of terrestrial fungal ecologies.</title>
        <authorList>
            <person name="Chang Y."/>
            <person name="Wang Y."/>
            <person name="Mondo S."/>
            <person name="Ahrendt S."/>
            <person name="Andreopoulos W."/>
            <person name="Barry K."/>
            <person name="Beard J."/>
            <person name="Benny G.L."/>
            <person name="Blankenship S."/>
            <person name="Bonito G."/>
            <person name="Cuomo C."/>
            <person name="Desiro A."/>
            <person name="Gervers K.A."/>
            <person name="Hundley H."/>
            <person name="Kuo A."/>
            <person name="LaButti K."/>
            <person name="Lang B.F."/>
            <person name="Lipzen A."/>
            <person name="O'Donnell K."/>
            <person name="Pangilinan J."/>
            <person name="Reynolds N."/>
            <person name="Sandor L."/>
            <person name="Smith M.E."/>
            <person name="Tsang A."/>
            <person name="Grigoriev I.V."/>
            <person name="Stajich J.E."/>
            <person name="Spatafora J.W."/>
        </authorList>
    </citation>
    <scope>NUCLEOTIDE SEQUENCE</scope>
    <source>
        <strain evidence="1">RSA 2281</strain>
    </source>
</reference>
<dbReference type="EMBL" id="JAIXMP010000022">
    <property type="protein sequence ID" value="KAI9255769.1"/>
    <property type="molecule type" value="Genomic_DNA"/>
</dbReference>
<comment type="caution">
    <text evidence="1">The sequence shown here is derived from an EMBL/GenBank/DDBJ whole genome shotgun (WGS) entry which is preliminary data.</text>
</comment>
<organism evidence="1 2">
    <name type="scientific">Phascolomyces articulosus</name>
    <dbReference type="NCBI Taxonomy" id="60185"/>
    <lineage>
        <taxon>Eukaryota</taxon>
        <taxon>Fungi</taxon>
        <taxon>Fungi incertae sedis</taxon>
        <taxon>Mucoromycota</taxon>
        <taxon>Mucoromycotina</taxon>
        <taxon>Mucoromycetes</taxon>
        <taxon>Mucorales</taxon>
        <taxon>Lichtheimiaceae</taxon>
        <taxon>Phascolomyces</taxon>
    </lineage>
</organism>
<gene>
    <name evidence="1" type="ORF">BDA99DRAFT_539906</name>
</gene>
<proteinExistence type="predicted"/>
<name>A0AAD5JV84_9FUNG</name>
<protein>
    <submittedName>
        <fullName evidence="1">Uncharacterized protein</fullName>
    </submittedName>
</protein>
<evidence type="ECO:0000313" key="1">
    <source>
        <dbReference type="EMBL" id="KAI9255769.1"/>
    </source>
</evidence>
<sequence length="107" mass="11990">MGVGCNQGRTHKASLAHSYIVDVDDANYEDIFSREELDEMEDAGALFIIPVDSGINEKLKELSKLKTAKEAYDFAVTNLIKYDPKMMALWFGSSRPSLKLRSSSLKK</sequence>
<dbReference type="AlphaFoldDB" id="A0AAD5JV84"/>
<reference evidence="1" key="2">
    <citation type="submission" date="2023-02" db="EMBL/GenBank/DDBJ databases">
        <authorList>
            <consortium name="DOE Joint Genome Institute"/>
            <person name="Mondo S.J."/>
            <person name="Chang Y."/>
            <person name="Wang Y."/>
            <person name="Ahrendt S."/>
            <person name="Andreopoulos W."/>
            <person name="Barry K."/>
            <person name="Beard J."/>
            <person name="Benny G.L."/>
            <person name="Blankenship S."/>
            <person name="Bonito G."/>
            <person name="Cuomo C."/>
            <person name="Desiro A."/>
            <person name="Gervers K.A."/>
            <person name="Hundley H."/>
            <person name="Kuo A."/>
            <person name="LaButti K."/>
            <person name="Lang B.F."/>
            <person name="Lipzen A."/>
            <person name="O'Donnell K."/>
            <person name="Pangilinan J."/>
            <person name="Reynolds N."/>
            <person name="Sandor L."/>
            <person name="Smith M.W."/>
            <person name="Tsang A."/>
            <person name="Grigoriev I.V."/>
            <person name="Stajich J.E."/>
            <person name="Spatafora J.W."/>
        </authorList>
    </citation>
    <scope>NUCLEOTIDE SEQUENCE</scope>
    <source>
        <strain evidence="1">RSA 2281</strain>
    </source>
</reference>
<accession>A0AAD5JV84</accession>
<evidence type="ECO:0000313" key="2">
    <source>
        <dbReference type="Proteomes" id="UP001209540"/>
    </source>
</evidence>